<protein>
    <submittedName>
        <fullName evidence="5">Iron-containing alcohol dehydrogenase</fullName>
    </submittedName>
</protein>
<dbReference type="GO" id="GO:0008106">
    <property type="term" value="F:alcohol dehydrogenase (NADP+) activity"/>
    <property type="evidence" value="ECO:0007669"/>
    <property type="project" value="TreeGrafter"/>
</dbReference>
<dbReference type="EMBL" id="CP035807">
    <property type="protein sequence ID" value="QEN04899.1"/>
    <property type="molecule type" value="Genomic_DNA"/>
</dbReference>
<evidence type="ECO:0000313" key="5">
    <source>
        <dbReference type="EMBL" id="QEN04899.1"/>
    </source>
</evidence>
<keyword evidence="2" id="KW-0560">Oxidoreductase</keyword>
<evidence type="ECO:0000256" key="2">
    <source>
        <dbReference type="ARBA" id="ARBA00023002"/>
    </source>
</evidence>
<dbReference type="Pfam" id="PF25137">
    <property type="entry name" value="ADH_Fe_C"/>
    <property type="match status" value="1"/>
</dbReference>
<dbReference type="FunFam" id="3.40.50.1970:FF:000003">
    <property type="entry name" value="Alcohol dehydrogenase, iron-containing"/>
    <property type="match status" value="1"/>
</dbReference>
<dbReference type="InterPro" id="IPR044731">
    <property type="entry name" value="BDH-like"/>
</dbReference>
<feature type="domain" description="Alcohol dehydrogenase iron-type/glycerol dehydrogenase GldA" evidence="3">
    <location>
        <begin position="9"/>
        <end position="177"/>
    </location>
</feature>
<keyword evidence="6" id="KW-1185">Reference proteome</keyword>
<sequence>MTNFDLNLPTQIRFGKKREEEIGSILTQDNITRILFVYGTSSIKSTGLYSRIISILDEYKIEVVEYSGIRPNPLVIDVDRASELGRKSAVQAVLAVGGGSVMDSAKAIAVGIAHKQKIWDFYNGSQIKKALPIYNIVTLAATASEMNGGFVLTNSETKEKLSLKSELTKPKVSILNPELTFTVPPNYTAYSAIDIFAHTIEGYLTSTKSPSFINLLKESVIKTVKDKTELILINPQDYNARAEFMWAATMALNGTTNLGLDGAQFPNHMLEHGVGSIFNIPHGAGLSIVIPAWMRWYKDNNRPQFLRLFKEIFNKESLDEGIEAVENWFHSLGSPIRFSEYNIEESSFKSISEKAYKQAQMWGIDKTYTKEVIMEILLLAK</sequence>
<gene>
    <name evidence="5" type="ORF">EW093_09330</name>
</gene>
<dbReference type="RefSeq" id="WP_149568140.1">
    <property type="nucleotide sequence ID" value="NZ_CP035807.1"/>
</dbReference>
<dbReference type="GO" id="GO:0005829">
    <property type="term" value="C:cytosol"/>
    <property type="evidence" value="ECO:0007669"/>
    <property type="project" value="TreeGrafter"/>
</dbReference>
<evidence type="ECO:0000256" key="1">
    <source>
        <dbReference type="ARBA" id="ARBA00007358"/>
    </source>
</evidence>
<dbReference type="OrthoDB" id="9801156at2"/>
<reference evidence="5 6" key="2">
    <citation type="submission" date="2019-09" db="EMBL/GenBank/DDBJ databases">
        <title>Complete Genome Sequence and Methylome Analysis of free living Spirochaetas.</title>
        <authorList>
            <person name="Leshcheva N."/>
            <person name="Mikheeva N."/>
        </authorList>
    </citation>
    <scope>NUCLEOTIDE SEQUENCE [LARGE SCALE GENOMIC DNA]</scope>
    <source>
        <strain evidence="5 6">P</strain>
    </source>
</reference>
<dbReference type="Pfam" id="PF00465">
    <property type="entry name" value="Fe-ADH"/>
    <property type="match status" value="1"/>
</dbReference>
<reference evidence="5 6" key="1">
    <citation type="submission" date="2019-02" db="EMBL/GenBank/DDBJ databases">
        <authorList>
            <person name="Fomenkov A."/>
            <person name="Dubinina G."/>
            <person name="Grabovich M."/>
            <person name="Vincze T."/>
            <person name="Roberts R.J."/>
        </authorList>
    </citation>
    <scope>NUCLEOTIDE SEQUENCE [LARGE SCALE GENOMIC DNA]</scope>
    <source>
        <strain evidence="5 6">P</strain>
    </source>
</reference>
<dbReference type="CDD" id="cd08187">
    <property type="entry name" value="BDH"/>
    <property type="match status" value="1"/>
</dbReference>
<evidence type="ECO:0000313" key="6">
    <source>
        <dbReference type="Proteomes" id="UP000323824"/>
    </source>
</evidence>
<feature type="domain" description="Fe-containing alcohol dehydrogenase-like C-terminal" evidence="4">
    <location>
        <begin position="188"/>
        <end position="377"/>
    </location>
</feature>
<evidence type="ECO:0000259" key="4">
    <source>
        <dbReference type="Pfam" id="PF25137"/>
    </source>
</evidence>
<dbReference type="GO" id="GO:0046872">
    <property type="term" value="F:metal ion binding"/>
    <property type="evidence" value="ECO:0007669"/>
    <property type="project" value="InterPro"/>
</dbReference>
<dbReference type="InterPro" id="IPR056798">
    <property type="entry name" value="ADH_Fe_C"/>
</dbReference>
<evidence type="ECO:0000259" key="3">
    <source>
        <dbReference type="Pfam" id="PF00465"/>
    </source>
</evidence>
<dbReference type="AlphaFoldDB" id="A0A5C1QD55"/>
<name>A0A5C1QD55_9SPIO</name>
<dbReference type="SUPFAM" id="SSF56796">
    <property type="entry name" value="Dehydroquinate synthase-like"/>
    <property type="match status" value="1"/>
</dbReference>
<dbReference type="Gene3D" id="3.40.50.1970">
    <property type="match status" value="1"/>
</dbReference>
<dbReference type="KEGG" id="sper:EW093_09330"/>
<accession>A0A5C1QD55</accession>
<comment type="similarity">
    <text evidence="1">Belongs to the iron-containing alcohol dehydrogenase family.</text>
</comment>
<dbReference type="Gene3D" id="1.20.1090.10">
    <property type="entry name" value="Dehydroquinate synthase-like - alpha domain"/>
    <property type="match status" value="1"/>
</dbReference>
<organism evidence="5 6">
    <name type="scientific">Thiospirochaeta perfilievii</name>
    <dbReference type="NCBI Taxonomy" id="252967"/>
    <lineage>
        <taxon>Bacteria</taxon>
        <taxon>Pseudomonadati</taxon>
        <taxon>Spirochaetota</taxon>
        <taxon>Spirochaetia</taxon>
        <taxon>Spirochaetales</taxon>
        <taxon>Spirochaetaceae</taxon>
        <taxon>Thiospirochaeta</taxon>
    </lineage>
</organism>
<dbReference type="Proteomes" id="UP000323824">
    <property type="component" value="Chromosome"/>
</dbReference>
<dbReference type="PANTHER" id="PTHR43633">
    <property type="entry name" value="ALCOHOL DEHYDROGENASE YQHD"/>
    <property type="match status" value="1"/>
</dbReference>
<proteinExistence type="inferred from homology"/>
<dbReference type="InterPro" id="IPR001670">
    <property type="entry name" value="ADH_Fe/GldA"/>
</dbReference>
<dbReference type="GO" id="GO:1990362">
    <property type="term" value="F:butanol dehydrogenase (NAD+) activity"/>
    <property type="evidence" value="ECO:0007669"/>
    <property type="project" value="InterPro"/>
</dbReference>
<dbReference type="GO" id="GO:1990002">
    <property type="term" value="F:methylglyoxal reductase (NADPH) (acetol producing) activity"/>
    <property type="evidence" value="ECO:0007669"/>
    <property type="project" value="TreeGrafter"/>
</dbReference>
<dbReference type="PANTHER" id="PTHR43633:SF1">
    <property type="entry name" value="ALCOHOL DEHYDROGENASE YQHD"/>
    <property type="match status" value="1"/>
</dbReference>